<dbReference type="EMBL" id="BJXA01000036">
    <property type="protein sequence ID" value="GEM40404.1"/>
    <property type="molecule type" value="Genomic_DNA"/>
</dbReference>
<evidence type="ECO:0000313" key="2">
    <source>
        <dbReference type="EMBL" id="GEM40404.1"/>
    </source>
</evidence>
<name>A0A511MIB2_9NOCA</name>
<feature type="domain" description="N-acetyltransferase" evidence="1">
    <location>
        <begin position="20"/>
        <end position="109"/>
    </location>
</feature>
<evidence type="ECO:0000259" key="1">
    <source>
        <dbReference type="Pfam" id="PF00583"/>
    </source>
</evidence>
<dbReference type="InterPro" id="IPR016181">
    <property type="entry name" value="Acyl_CoA_acyltransferase"/>
</dbReference>
<organism evidence="2 3">
    <name type="scientific">Nocardia ninae NBRC 108245</name>
    <dbReference type="NCBI Taxonomy" id="1210091"/>
    <lineage>
        <taxon>Bacteria</taxon>
        <taxon>Bacillati</taxon>
        <taxon>Actinomycetota</taxon>
        <taxon>Actinomycetes</taxon>
        <taxon>Mycobacteriales</taxon>
        <taxon>Nocardiaceae</taxon>
        <taxon>Nocardia</taxon>
    </lineage>
</organism>
<keyword evidence="3" id="KW-1185">Reference proteome</keyword>
<sequence>MTLEFIDRPVGRCDGFSSHSFEESDDFNDRWRSQLECRNWWCIKALCDGIEVGRLRLRDRPDDFSEYSWAPPPRVQLIEIEFFDVAQRFRGQGVAAAVIERLAAAHSDRTLLALSEQADGSLAWPKIRCATLLKSSP</sequence>
<evidence type="ECO:0000313" key="3">
    <source>
        <dbReference type="Proteomes" id="UP000321424"/>
    </source>
</evidence>
<protein>
    <recommendedName>
        <fullName evidence="1">N-acetyltransferase domain-containing protein</fullName>
    </recommendedName>
</protein>
<reference evidence="2 3" key="1">
    <citation type="submission" date="2019-07" db="EMBL/GenBank/DDBJ databases">
        <title>Whole genome shotgun sequence of Nocardia ninae NBRC 108245.</title>
        <authorList>
            <person name="Hosoyama A."/>
            <person name="Uohara A."/>
            <person name="Ohji S."/>
            <person name="Ichikawa N."/>
        </authorList>
    </citation>
    <scope>NUCLEOTIDE SEQUENCE [LARGE SCALE GENOMIC DNA]</scope>
    <source>
        <strain evidence="2 3">NBRC 108245</strain>
    </source>
</reference>
<dbReference type="AlphaFoldDB" id="A0A511MIB2"/>
<dbReference type="GO" id="GO:0016747">
    <property type="term" value="F:acyltransferase activity, transferring groups other than amino-acyl groups"/>
    <property type="evidence" value="ECO:0007669"/>
    <property type="project" value="InterPro"/>
</dbReference>
<gene>
    <name evidence="2" type="ORF">NN4_49230</name>
</gene>
<accession>A0A511MIB2</accession>
<comment type="caution">
    <text evidence="2">The sequence shown here is derived from an EMBL/GenBank/DDBJ whole genome shotgun (WGS) entry which is preliminary data.</text>
</comment>
<dbReference type="Pfam" id="PF00583">
    <property type="entry name" value="Acetyltransf_1"/>
    <property type="match status" value="1"/>
</dbReference>
<dbReference type="Gene3D" id="3.40.630.30">
    <property type="match status" value="1"/>
</dbReference>
<dbReference type="RefSeq" id="WP_186818605.1">
    <property type="nucleotide sequence ID" value="NZ_BJXA01000036.1"/>
</dbReference>
<dbReference type="InterPro" id="IPR000182">
    <property type="entry name" value="GNAT_dom"/>
</dbReference>
<proteinExistence type="predicted"/>
<dbReference type="Proteomes" id="UP000321424">
    <property type="component" value="Unassembled WGS sequence"/>
</dbReference>
<dbReference type="SUPFAM" id="SSF55729">
    <property type="entry name" value="Acyl-CoA N-acyltransferases (Nat)"/>
    <property type="match status" value="1"/>
</dbReference>